<dbReference type="SUPFAM" id="SSF49879">
    <property type="entry name" value="SMAD/FHA domain"/>
    <property type="match status" value="2"/>
</dbReference>
<evidence type="ECO:0000256" key="2">
    <source>
        <dbReference type="SAM" id="MobiDB-lite"/>
    </source>
</evidence>
<feature type="domain" description="FHA" evidence="3">
    <location>
        <begin position="169"/>
        <end position="218"/>
    </location>
</feature>
<keyword evidence="5" id="KW-1185">Reference proteome</keyword>
<dbReference type="CDD" id="cd00060">
    <property type="entry name" value="FHA"/>
    <property type="match status" value="2"/>
</dbReference>
<dbReference type="PANTHER" id="PTHR23308">
    <property type="entry name" value="NUCLEAR INHIBITOR OF PROTEIN PHOSPHATASE-1"/>
    <property type="match status" value="1"/>
</dbReference>
<dbReference type="STRING" id="1387353.BSF38_01375"/>
<dbReference type="SMART" id="SM00240">
    <property type="entry name" value="FHA"/>
    <property type="match status" value="2"/>
</dbReference>
<evidence type="ECO:0000313" key="5">
    <source>
        <dbReference type="Proteomes" id="UP000186309"/>
    </source>
</evidence>
<gene>
    <name evidence="4" type="ORF">BSF38_01375</name>
</gene>
<dbReference type="EC" id="3.6.3.-" evidence="4"/>
<dbReference type="Pfam" id="PF00498">
    <property type="entry name" value="FHA"/>
    <property type="match status" value="2"/>
</dbReference>
<dbReference type="GO" id="GO:0016787">
    <property type="term" value="F:hydrolase activity"/>
    <property type="evidence" value="ECO:0007669"/>
    <property type="project" value="UniProtKB-KW"/>
</dbReference>
<feature type="coiled-coil region" evidence="1">
    <location>
        <begin position="357"/>
        <end position="384"/>
    </location>
</feature>
<accession>A0A1U7CLU2</accession>
<evidence type="ECO:0000256" key="1">
    <source>
        <dbReference type="SAM" id="Coils"/>
    </source>
</evidence>
<feature type="region of interest" description="Disordered" evidence="2">
    <location>
        <begin position="385"/>
        <end position="478"/>
    </location>
</feature>
<dbReference type="OrthoDB" id="283723at2"/>
<dbReference type="PROSITE" id="PS50006">
    <property type="entry name" value="FHA_DOMAIN"/>
    <property type="match status" value="2"/>
</dbReference>
<feature type="region of interest" description="Disordered" evidence="2">
    <location>
        <begin position="265"/>
        <end position="302"/>
    </location>
</feature>
<evidence type="ECO:0000259" key="3">
    <source>
        <dbReference type="PROSITE" id="PS50006"/>
    </source>
</evidence>
<organism evidence="4 5">
    <name type="scientific">Paludisphaera borealis</name>
    <dbReference type="NCBI Taxonomy" id="1387353"/>
    <lineage>
        <taxon>Bacteria</taxon>
        <taxon>Pseudomonadati</taxon>
        <taxon>Planctomycetota</taxon>
        <taxon>Planctomycetia</taxon>
        <taxon>Isosphaerales</taxon>
        <taxon>Isosphaeraceae</taxon>
        <taxon>Paludisphaera</taxon>
    </lineage>
</organism>
<dbReference type="Proteomes" id="UP000186309">
    <property type="component" value="Chromosome"/>
</dbReference>
<feature type="domain" description="FHA" evidence="3">
    <location>
        <begin position="43"/>
        <end position="104"/>
    </location>
</feature>
<keyword evidence="1" id="KW-0175">Coiled coil</keyword>
<dbReference type="InterPro" id="IPR008984">
    <property type="entry name" value="SMAD_FHA_dom_sf"/>
</dbReference>
<dbReference type="Gene3D" id="2.60.200.20">
    <property type="match status" value="2"/>
</dbReference>
<proteinExistence type="predicted"/>
<protein>
    <submittedName>
        <fullName evidence="4">Type VI secretion system FHA domain protein</fullName>
        <ecNumber evidence="4">3.6.3.-</ecNumber>
    </submittedName>
</protein>
<reference evidence="5" key="1">
    <citation type="submission" date="2016-12" db="EMBL/GenBank/DDBJ databases">
        <title>Comparative genomics of four Isosphaeraceae planctomycetes: a common pool of plasmids and glycoside hydrolase genes.</title>
        <authorList>
            <person name="Ivanova A."/>
        </authorList>
    </citation>
    <scope>NUCLEOTIDE SEQUENCE [LARGE SCALE GENOMIC DNA]</scope>
    <source>
        <strain evidence="5">PX4</strain>
    </source>
</reference>
<dbReference type="EMBL" id="CP019082">
    <property type="protein sequence ID" value="APW59914.1"/>
    <property type="molecule type" value="Genomic_DNA"/>
</dbReference>
<dbReference type="AlphaFoldDB" id="A0A1U7CLU2"/>
<sequence length="504" mass="54831">MDASGLDLFRNACGLDGPLILECRNHGRGETRLELHEFARPFVLVGRDPRSDLLLEGEEVSRLHAYFQAVGSRLFCLDLSSRTGIALADRSGSLDRGWLDPDRVVNIGGYGIRRIVEKAGSRGVGSTVEPPGTTLIEPVDPPRLAEAALELPIRTGEDHAQWRIPSVVALIGRAQGCDMTLTDDSVSRFHASFVRTPGGLWVVDLRSREGVFVGGVRVRWAWLDDGDSVRIGRFTFIVRCVVQAPKFSRQNLSISAGAMPVAATESSLATSSQRSRDPGRALAVRPGPTSGSLATTPPTLDHPVLATSVLGAESTRAWQSASQDGPMPPAIWQQQMQLMESFHNDMILMVQMFVAMHQEHQATMRVELDRVEQLTRELSGLQEKLARALPQEEDATSKSTSRPPRRERPAAGGGSSDAVPKSKGLRPATPESRGSSTSAGPESRTIGATDAPDTPQGTLQGRRGPERSSDPEEAHGVLTERIATLQRERQGYWRQIINQISKRG</sequence>
<feature type="compositionally biased region" description="Basic and acidic residues" evidence="2">
    <location>
        <begin position="463"/>
        <end position="475"/>
    </location>
</feature>
<keyword evidence="4" id="KW-0378">Hydrolase</keyword>
<dbReference type="InterPro" id="IPR000253">
    <property type="entry name" value="FHA_dom"/>
</dbReference>
<dbReference type="KEGG" id="pbor:BSF38_01375"/>
<name>A0A1U7CLU2_9BACT</name>
<evidence type="ECO:0000313" key="4">
    <source>
        <dbReference type="EMBL" id="APW59914.1"/>
    </source>
</evidence>
<dbReference type="InterPro" id="IPR050923">
    <property type="entry name" value="Cell_Proc_Reg/RNA_Proc"/>
</dbReference>
<feature type="compositionally biased region" description="Polar residues" evidence="2">
    <location>
        <begin position="289"/>
        <end position="298"/>
    </location>
</feature>